<evidence type="ECO:0000256" key="3">
    <source>
        <dbReference type="ARBA" id="ARBA00022475"/>
    </source>
</evidence>
<evidence type="ECO:0000256" key="1">
    <source>
        <dbReference type="ARBA" id="ARBA00004651"/>
    </source>
</evidence>
<proteinExistence type="inferred from homology"/>
<dbReference type="Pfam" id="PF07664">
    <property type="entry name" value="FeoB_C"/>
    <property type="match status" value="1"/>
</dbReference>
<dbReference type="Gene3D" id="1.10.287.1770">
    <property type="match status" value="1"/>
</dbReference>
<feature type="transmembrane region" description="Helical" evidence="16">
    <location>
        <begin position="457"/>
        <end position="478"/>
    </location>
</feature>
<evidence type="ECO:0000256" key="14">
    <source>
        <dbReference type="PIRSR" id="PIRSR603373-1"/>
    </source>
</evidence>
<dbReference type="PANTHER" id="PTHR43185:SF1">
    <property type="entry name" value="FE(2+) TRANSPORTER FEOB"/>
    <property type="match status" value="1"/>
</dbReference>
<comment type="subcellular location">
    <subcellularLocation>
        <location evidence="16">Cell inner membrane</location>
        <topology evidence="16">Multi-pass membrane protein</topology>
    </subcellularLocation>
    <subcellularLocation>
        <location evidence="1">Cell membrane</location>
        <topology evidence="1">Multi-pass membrane protein</topology>
    </subcellularLocation>
</comment>
<dbReference type="InterPro" id="IPR003373">
    <property type="entry name" value="Fe2_transport_prot-B"/>
</dbReference>
<dbReference type="InterPro" id="IPR011640">
    <property type="entry name" value="Fe2_transport_prot_B_C"/>
</dbReference>
<feature type="transmembrane region" description="Helical" evidence="16">
    <location>
        <begin position="341"/>
        <end position="371"/>
    </location>
</feature>
<feature type="binding site" evidence="15">
    <location>
        <position position="22"/>
    </location>
    <ligand>
        <name>Mg(2+)</name>
        <dbReference type="ChEBI" id="CHEBI:18420"/>
        <label>1</label>
    </ligand>
</feature>
<dbReference type="InterPro" id="IPR011642">
    <property type="entry name" value="Gate_dom"/>
</dbReference>
<evidence type="ECO:0000256" key="13">
    <source>
        <dbReference type="NCBIfam" id="TIGR00437"/>
    </source>
</evidence>
<organism evidence="18 19">
    <name type="scientific">Oligosphaera ethanolica</name>
    <dbReference type="NCBI Taxonomy" id="760260"/>
    <lineage>
        <taxon>Bacteria</taxon>
        <taxon>Pseudomonadati</taxon>
        <taxon>Lentisphaerota</taxon>
        <taxon>Oligosphaeria</taxon>
        <taxon>Oligosphaerales</taxon>
        <taxon>Oligosphaeraceae</taxon>
        <taxon>Oligosphaera</taxon>
    </lineage>
</organism>
<keyword evidence="10 14" id="KW-0342">GTP-binding</keyword>
<sequence length="713" mass="78308">MKDLYRIALAGNPNCGKTTIFNALTGTRQHVGNYPGVTVERKCGSCRIGNVNIEIIDLPGIYSLSSSSPEEKVAIRELLKTPIDLVMNVVDAANLQRNLYLSTQLAELGVPMLLVFNMVDDARNRGFVFDLPKFEHYFGAPIVETVGSREEGIDQLKALTAKLLVGEAQKPAIIRYGEHIDQAINSLTTAVKDKQDFATQAIPPRYFAIKLLENDPEICALPAFAPLLPVAAELRERLAVRHGISSATLMADCRYGVIAGACREAITLNNEQRRLVSDSIDKVVTNRYVGLPIFLLIMLFVFAFTFICSEPLVEIVAFLLDRVSALIDSAWPAAALPYFKALVLEGIIGGVGGVLMFIPNILLLFLAIAFLEGTGYMARAAFVMDGFMHKFGLHGKSFIPMLLGFGCTVPAVMATRTIESERDRLTTILILPLMSCGARLPIYSLLIPIFFPLRMQAVTMWIIYIIGASLALGIAAILKATIFKGEDEVFVMELPPYRMPTMKSLLIHMGERAMVYLHKAGTIILGASIVLFFINTFPQKQVFDHDYKALAETIDNSTTMSQEEKSRAQDELVSQHQAEKLNYSLAGRIGKKLAVPMRYAGFDWKASSALIGAFAAKELFVSQLAILHSVGQGEDAAQALRQKLRDSYNPLQAFCLMLFCLISIPCVGTVAVVYKETQSWKITIGQLGGLTTLAYVITTIVYQIGRALNIGLA</sequence>
<evidence type="ECO:0000256" key="4">
    <source>
        <dbReference type="ARBA" id="ARBA00022496"/>
    </source>
</evidence>
<evidence type="ECO:0000313" key="19">
    <source>
        <dbReference type="Proteomes" id="UP001238163"/>
    </source>
</evidence>
<feature type="transmembrane region" description="Helical" evidence="16">
    <location>
        <begin position="686"/>
        <end position="705"/>
    </location>
</feature>
<dbReference type="Pfam" id="PF07670">
    <property type="entry name" value="Gate"/>
    <property type="match status" value="2"/>
</dbReference>
<keyword evidence="7 16" id="KW-1133">Transmembrane helix</keyword>
<evidence type="ECO:0000256" key="2">
    <source>
        <dbReference type="ARBA" id="ARBA00022448"/>
    </source>
</evidence>
<keyword evidence="15" id="KW-0479">Metal-binding</keyword>
<dbReference type="NCBIfam" id="TIGR00231">
    <property type="entry name" value="small_GTP"/>
    <property type="match status" value="1"/>
</dbReference>
<feature type="binding site" evidence="14">
    <location>
        <begin position="36"/>
        <end position="40"/>
    </location>
    <ligand>
        <name>GTP</name>
        <dbReference type="ChEBI" id="CHEBI:37565"/>
        <label>1</label>
    </ligand>
</feature>
<comment type="caution">
    <text evidence="18">The sequence shown here is derived from an EMBL/GenBank/DDBJ whole genome shotgun (WGS) entry which is preliminary data.</text>
</comment>
<feature type="binding site" evidence="15">
    <location>
        <position position="25"/>
    </location>
    <ligand>
        <name>Mg(2+)</name>
        <dbReference type="ChEBI" id="CHEBI:18420"/>
        <label>2</label>
    </ligand>
</feature>
<dbReference type="InterPro" id="IPR006073">
    <property type="entry name" value="GTP-bd"/>
</dbReference>
<evidence type="ECO:0000256" key="11">
    <source>
        <dbReference type="ARBA" id="ARBA00023136"/>
    </source>
</evidence>
<feature type="binding site" evidence="15">
    <location>
        <position position="26"/>
    </location>
    <ligand>
        <name>Mg(2+)</name>
        <dbReference type="ChEBI" id="CHEBI:18420"/>
        <label>2</label>
    </ligand>
</feature>
<keyword evidence="8 16" id="KW-0408">Iron</keyword>
<evidence type="ECO:0000256" key="8">
    <source>
        <dbReference type="ARBA" id="ARBA00023004"/>
    </source>
</evidence>
<evidence type="ECO:0000256" key="5">
    <source>
        <dbReference type="ARBA" id="ARBA00022692"/>
    </source>
</evidence>
<evidence type="ECO:0000256" key="15">
    <source>
        <dbReference type="PIRSR" id="PIRSR603373-2"/>
    </source>
</evidence>
<keyword evidence="5 16" id="KW-0812">Transmembrane</keyword>
<dbReference type="GO" id="GO:0005525">
    <property type="term" value="F:GTP binding"/>
    <property type="evidence" value="ECO:0007669"/>
    <property type="project" value="UniProtKB-KW"/>
</dbReference>
<dbReference type="GO" id="GO:0046872">
    <property type="term" value="F:metal ion binding"/>
    <property type="evidence" value="ECO:0007669"/>
    <property type="project" value="UniProtKB-KW"/>
</dbReference>
<dbReference type="Pfam" id="PF02421">
    <property type="entry name" value="FeoB_N"/>
    <property type="match status" value="1"/>
</dbReference>
<evidence type="ECO:0000256" key="16">
    <source>
        <dbReference type="RuleBase" id="RU362098"/>
    </source>
</evidence>
<keyword evidence="19" id="KW-1185">Reference proteome</keyword>
<feature type="transmembrane region" description="Helical" evidence="16">
    <location>
        <begin position="513"/>
        <end position="534"/>
    </location>
</feature>
<dbReference type="InterPro" id="IPR050860">
    <property type="entry name" value="FeoB_GTPase"/>
</dbReference>
<evidence type="ECO:0000256" key="7">
    <source>
        <dbReference type="ARBA" id="ARBA00022989"/>
    </source>
</evidence>
<dbReference type="RefSeq" id="WP_307263848.1">
    <property type="nucleotide sequence ID" value="NZ_JAUSVL010000001.1"/>
</dbReference>
<comment type="similarity">
    <text evidence="16">Belongs to the TRAFAC class TrmE-Era-EngA-EngB-Septin-like GTPase superfamily. FeoB GTPase (TC 9.A.8) family.</text>
</comment>
<dbReference type="Proteomes" id="UP001238163">
    <property type="component" value="Unassembled WGS sequence"/>
</dbReference>
<dbReference type="Gene3D" id="3.40.50.300">
    <property type="entry name" value="P-loop containing nucleotide triphosphate hydrolases"/>
    <property type="match status" value="1"/>
</dbReference>
<dbReference type="InterPro" id="IPR005225">
    <property type="entry name" value="Small_GTP-bd"/>
</dbReference>
<keyword evidence="3" id="KW-1003">Cell membrane</keyword>
<keyword evidence="15" id="KW-0460">Magnesium</keyword>
<dbReference type="CDD" id="cd01879">
    <property type="entry name" value="FeoB"/>
    <property type="match status" value="1"/>
</dbReference>
<feature type="domain" description="FeoB-type G" evidence="17">
    <location>
        <begin position="4"/>
        <end position="166"/>
    </location>
</feature>
<keyword evidence="4 16" id="KW-0410">Iron transport</keyword>
<evidence type="ECO:0000256" key="12">
    <source>
        <dbReference type="ARBA" id="ARBA00031200"/>
    </source>
</evidence>
<dbReference type="GO" id="GO:0015093">
    <property type="term" value="F:ferrous iron transmembrane transporter activity"/>
    <property type="evidence" value="ECO:0007669"/>
    <property type="project" value="UniProtKB-UniRule"/>
</dbReference>
<keyword evidence="2 16" id="KW-0813">Transport</keyword>
<dbReference type="PROSITE" id="PS51711">
    <property type="entry name" value="G_FEOB"/>
    <property type="match status" value="1"/>
</dbReference>
<dbReference type="InterPro" id="IPR030389">
    <property type="entry name" value="G_FEOB_dom"/>
</dbReference>
<evidence type="ECO:0000259" key="17">
    <source>
        <dbReference type="PROSITE" id="PS51711"/>
    </source>
</evidence>
<keyword evidence="11 16" id="KW-0472">Membrane</keyword>
<dbReference type="PANTHER" id="PTHR43185">
    <property type="entry name" value="FERROUS IRON TRANSPORT PROTEIN B"/>
    <property type="match status" value="1"/>
</dbReference>
<feature type="transmembrane region" description="Helical" evidence="16">
    <location>
        <begin position="391"/>
        <end position="413"/>
    </location>
</feature>
<accession>A0AAE4AQM8</accession>
<dbReference type="SUPFAM" id="SSF52540">
    <property type="entry name" value="P-loop containing nucleoside triphosphate hydrolases"/>
    <property type="match status" value="1"/>
</dbReference>
<dbReference type="InterPro" id="IPR027417">
    <property type="entry name" value="P-loop_NTPase"/>
</dbReference>
<feature type="binding site" evidence="14">
    <location>
        <begin position="117"/>
        <end position="120"/>
    </location>
    <ligand>
        <name>GTP</name>
        <dbReference type="ChEBI" id="CHEBI:37565"/>
        <label>1</label>
    </ligand>
</feature>
<dbReference type="PRINTS" id="PR00326">
    <property type="entry name" value="GTP1OBG"/>
</dbReference>
<feature type="binding site" evidence="14">
    <location>
        <begin position="11"/>
        <end position="18"/>
    </location>
    <ligand>
        <name>GTP</name>
        <dbReference type="ChEBI" id="CHEBI:37565"/>
        <label>1</label>
    </ligand>
</feature>
<feature type="binding site" evidence="14">
    <location>
        <begin position="57"/>
        <end position="60"/>
    </location>
    <ligand>
        <name>GTP</name>
        <dbReference type="ChEBI" id="CHEBI:37565"/>
        <label>1</label>
    </ligand>
</feature>
<evidence type="ECO:0000256" key="6">
    <source>
        <dbReference type="ARBA" id="ARBA00022741"/>
    </source>
</evidence>
<comment type="function">
    <text evidence="16">Probable transporter of a GTP-driven Fe(2+) uptake system.</text>
</comment>
<dbReference type="GO" id="GO:0005886">
    <property type="term" value="C:plasma membrane"/>
    <property type="evidence" value="ECO:0007669"/>
    <property type="project" value="UniProtKB-SubCell"/>
</dbReference>
<protein>
    <recommendedName>
        <fullName evidence="12 13">Ferrous iron transport protein B</fullName>
    </recommendedName>
</protein>
<dbReference type="Pfam" id="PF17910">
    <property type="entry name" value="FeoB_Cyto"/>
    <property type="match status" value="1"/>
</dbReference>
<name>A0AAE4AQM8_9BACT</name>
<feature type="binding site" evidence="15">
    <location>
        <position position="23"/>
    </location>
    <ligand>
        <name>Mg(2+)</name>
        <dbReference type="ChEBI" id="CHEBI:18420"/>
        <label>2</label>
    </ligand>
</feature>
<evidence type="ECO:0000256" key="9">
    <source>
        <dbReference type="ARBA" id="ARBA00023065"/>
    </source>
</evidence>
<dbReference type="AlphaFoldDB" id="A0AAE4AQM8"/>
<evidence type="ECO:0000256" key="10">
    <source>
        <dbReference type="ARBA" id="ARBA00023134"/>
    </source>
</evidence>
<evidence type="ECO:0000313" key="18">
    <source>
        <dbReference type="EMBL" id="MDQ0291283.1"/>
    </source>
</evidence>
<dbReference type="EMBL" id="JAUSVL010000001">
    <property type="protein sequence ID" value="MDQ0291283.1"/>
    <property type="molecule type" value="Genomic_DNA"/>
</dbReference>
<keyword evidence="9" id="KW-0406">Ion transport</keyword>
<feature type="transmembrane region" description="Helical" evidence="16">
    <location>
        <begin position="293"/>
        <end position="320"/>
    </location>
</feature>
<dbReference type="NCBIfam" id="TIGR00437">
    <property type="entry name" value="feoB"/>
    <property type="match status" value="1"/>
</dbReference>
<gene>
    <name evidence="18" type="ORF">J3R75_003390</name>
</gene>
<keyword evidence="6 14" id="KW-0547">Nucleotide-binding</keyword>
<dbReference type="InterPro" id="IPR041069">
    <property type="entry name" value="FeoB_Cyto"/>
</dbReference>
<feature type="transmembrane region" description="Helical" evidence="16">
    <location>
        <begin position="425"/>
        <end position="451"/>
    </location>
</feature>
<reference evidence="18" key="1">
    <citation type="submission" date="2023-07" db="EMBL/GenBank/DDBJ databases">
        <title>Genomic Encyclopedia of Type Strains, Phase IV (KMG-IV): sequencing the most valuable type-strain genomes for metagenomic binning, comparative biology and taxonomic classification.</title>
        <authorList>
            <person name="Goeker M."/>
        </authorList>
    </citation>
    <scope>NUCLEOTIDE SEQUENCE</scope>
    <source>
        <strain evidence="18">DSM 24202</strain>
    </source>
</reference>
<feature type="transmembrane region" description="Helical" evidence="16">
    <location>
        <begin position="651"/>
        <end position="674"/>
    </location>
</feature>